<sequence length="298" mass="31485">MIARLRQTVWSGITARVRGTWDSVADAIRPAVPGFGTVRRGHVALVGVGPGAIDLLTLRALRCIEAADVILYDRLVEPEVVALAPRKARRIYVGKEVGAHAWPQPRIDAKIVEEAQKGLRVVRLKSGDPSIFGRVTEELTAVRAAGLAVEVVPGVTAACAAAAHMQLSLTERGVSDTLILTTGTCREGDPLPESALHARPGTNTVFYMSVRQAARIRDGLIARGVPDGARLRIAADVAKPGEQLLHCALRDLPDTLASSSISGCAILMLTWPKEVEALSDPTVATETVAPVSAANAPS</sequence>
<dbReference type="OrthoDB" id="9815856at2"/>
<dbReference type="InterPro" id="IPR000878">
    <property type="entry name" value="4pyrrol_Mease"/>
</dbReference>
<dbReference type="InterPro" id="IPR014776">
    <property type="entry name" value="4pyrrole_Mease_sub2"/>
</dbReference>
<dbReference type="GO" id="GO:0004851">
    <property type="term" value="F:uroporphyrin-III C-methyltransferase activity"/>
    <property type="evidence" value="ECO:0007669"/>
    <property type="project" value="UniProtKB-EC"/>
</dbReference>
<keyword evidence="11" id="KW-1185">Reference proteome</keyword>
<evidence type="ECO:0000256" key="2">
    <source>
        <dbReference type="ARBA" id="ARBA00012162"/>
    </source>
</evidence>
<dbReference type="InterPro" id="IPR014777">
    <property type="entry name" value="4pyrrole_Mease_sub1"/>
</dbReference>
<dbReference type="GO" id="GO:0019354">
    <property type="term" value="P:siroheme biosynthetic process"/>
    <property type="evidence" value="ECO:0007669"/>
    <property type="project" value="UniProtKB-UniPathway"/>
</dbReference>
<dbReference type="CDD" id="cd11642">
    <property type="entry name" value="SUMT"/>
    <property type="match status" value="1"/>
</dbReference>
<dbReference type="RefSeq" id="WP_082626527.1">
    <property type="nucleotide sequence ID" value="NZ_CYSD01000018.1"/>
</dbReference>
<dbReference type="UniPathway" id="UPA00262">
    <property type="reaction ID" value="UER00211"/>
</dbReference>
<evidence type="ECO:0000256" key="8">
    <source>
        <dbReference type="RuleBase" id="RU003960"/>
    </source>
</evidence>
<comment type="similarity">
    <text evidence="1 8">Belongs to the precorrin methyltransferase family.</text>
</comment>
<evidence type="ECO:0000256" key="6">
    <source>
        <dbReference type="ARBA" id="ARBA00023244"/>
    </source>
</evidence>
<accession>A0A0P1G6C5</accession>
<dbReference type="STRING" id="928856.SAMN04488049_11523"/>
<keyword evidence="6" id="KW-0627">Porphyrin biosynthesis</keyword>
<evidence type="ECO:0000313" key="10">
    <source>
        <dbReference type="EMBL" id="CUH77144.1"/>
    </source>
</evidence>
<dbReference type="GO" id="GO:0032259">
    <property type="term" value="P:methylation"/>
    <property type="evidence" value="ECO:0007669"/>
    <property type="project" value="UniProtKB-KW"/>
</dbReference>
<dbReference type="PROSITE" id="PS00840">
    <property type="entry name" value="SUMT_2"/>
    <property type="match status" value="1"/>
</dbReference>
<protein>
    <recommendedName>
        <fullName evidence="2">uroporphyrinogen-III C-methyltransferase</fullName>
        <ecNumber evidence="2">2.1.1.107</ecNumber>
    </recommendedName>
</protein>
<dbReference type="Proteomes" id="UP000052022">
    <property type="component" value="Unassembled WGS sequence"/>
</dbReference>
<dbReference type="InterPro" id="IPR050161">
    <property type="entry name" value="Siro_Cobalamin_biosynth"/>
</dbReference>
<organism evidence="10 11">
    <name type="scientific">Tritonibacter multivorans</name>
    <dbReference type="NCBI Taxonomy" id="928856"/>
    <lineage>
        <taxon>Bacteria</taxon>
        <taxon>Pseudomonadati</taxon>
        <taxon>Pseudomonadota</taxon>
        <taxon>Alphaproteobacteria</taxon>
        <taxon>Rhodobacterales</taxon>
        <taxon>Paracoccaceae</taxon>
        <taxon>Tritonibacter</taxon>
    </lineage>
</organism>
<dbReference type="PANTHER" id="PTHR45790:SF3">
    <property type="entry name" value="S-ADENOSYL-L-METHIONINE-DEPENDENT UROPORPHYRINOGEN III METHYLTRANSFERASE, CHLOROPLASTIC"/>
    <property type="match status" value="1"/>
</dbReference>
<dbReference type="PANTHER" id="PTHR45790">
    <property type="entry name" value="SIROHEME SYNTHASE-RELATED"/>
    <property type="match status" value="1"/>
</dbReference>
<evidence type="ECO:0000256" key="4">
    <source>
        <dbReference type="ARBA" id="ARBA00022679"/>
    </source>
</evidence>
<evidence type="ECO:0000256" key="7">
    <source>
        <dbReference type="ARBA" id="ARBA00025705"/>
    </source>
</evidence>
<evidence type="ECO:0000256" key="1">
    <source>
        <dbReference type="ARBA" id="ARBA00005879"/>
    </source>
</evidence>
<reference evidence="10 11" key="1">
    <citation type="submission" date="2015-09" db="EMBL/GenBank/DDBJ databases">
        <authorList>
            <consortium name="Swine Surveillance"/>
        </authorList>
    </citation>
    <scope>NUCLEOTIDE SEQUENCE [LARGE SCALE GENOMIC DNA]</scope>
    <source>
        <strain evidence="10 11">CECT 7557</strain>
    </source>
</reference>
<evidence type="ECO:0000313" key="11">
    <source>
        <dbReference type="Proteomes" id="UP000052022"/>
    </source>
</evidence>
<evidence type="ECO:0000256" key="5">
    <source>
        <dbReference type="ARBA" id="ARBA00022691"/>
    </source>
</evidence>
<dbReference type="InterPro" id="IPR006366">
    <property type="entry name" value="CobA/CysG_C"/>
</dbReference>
<proteinExistence type="inferred from homology"/>
<dbReference type="SUPFAM" id="SSF53790">
    <property type="entry name" value="Tetrapyrrole methylase"/>
    <property type="match status" value="1"/>
</dbReference>
<dbReference type="Pfam" id="PF00590">
    <property type="entry name" value="TP_methylase"/>
    <property type="match status" value="1"/>
</dbReference>
<evidence type="ECO:0000259" key="9">
    <source>
        <dbReference type="Pfam" id="PF00590"/>
    </source>
</evidence>
<feature type="domain" description="Tetrapyrrole methylase" evidence="9">
    <location>
        <begin position="43"/>
        <end position="252"/>
    </location>
</feature>
<dbReference type="AlphaFoldDB" id="A0A0P1G6C5"/>
<keyword evidence="4 8" id="KW-0808">Transferase</keyword>
<dbReference type="EC" id="2.1.1.107" evidence="2"/>
<dbReference type="InterPro" id="IPR035996">
    <property type="entry name" value="4pyrrol_Methylase_sf"/>
</dbReference>
<name>A0A0P1G6C5_9RHOB</name>
<comment type="pathway">
    <text evidence="7">Porphyrin-containing compound metabolism; siroheme biosynthesis; precorrin-2 from uroporphyrinogen III: step 1/1.</text>
</comment>
<keyword evidence="5" id="KW-0949">S-adenosyl-L-methionine</keyword>
<evidence type="ECO:0000256" key="3">
    <source>
        <dbReference type="ARBA" id="ARBA00022603"/>
    </source>
</evidence>
<dbReference type="FunFam" id="3.40.1010.10:FF:000001">
    <property type="entry name" value="Siroheme synthase"/>
    <property type="match status" value="1"/>
</dbReference>
<dbReference type="InterPro" id="IPR003043">
    <property type="entry name" value="Uropor_MeTrfase_CS"/>
</dbReference>
<dbReference type="NCBIfam" id="TIGR01469">
    <property type="entry name" value="cobA_cysG_Cterm"/>
    <property type="match status" value="1"/>
</dbReference>
<dbReference type="Gene3D" id="3.30.950.10">
    <property type="entry name" value="Methyltransferase, Cobalt-precorrin-4 Transmethylase, Domain 2"/>
    <property type="match status" value="1"/>
</dbReference>
<gene>
    <name evidence="10" type="primary">cysG_1</name>
    <name evidence="10" type="ORF">TRM7557_01229</name>
</gene>
<dbReference type="NCBIfam" id="NF004790">
    <property type="entry name" value="PRK06136.1"/>
    <property type="match status" value="1"/>
</dbReference>
<keyword evidence="3 8" id="KW-0489">Methyltransferase</keyword>
<dbReference type="Gene3D" id="3.40.1010.10">
    <property type="entry name" value="Cobalt-precorrin-4 Transmethylase, Domain 1"/>
    <property type="match status" value="1"/>
</dbReference>
<dbReference type="EMBL" id="CYSD01000018">
    <property type="protein sequence ID" value="CUH77144.1"/>
    <property type="molecule type" value="Genomic_DNA"/>
</dbReference>